<dbReference type="InterPro" id="IPR026992">
    <property type="entry name" value="DIOX_N"/>
</dbReference>
<reference evidence="6" key="1">
    <citation type="journal article" date="2013" name="Nat. Biotechnol.">
        <title>Draft genome sequence of chickpea (Cicer arietinum) provides a resource for trait improvement.</title>
        <authorList>
            <person name="Varshney R.K."/>
            <person name="Song C."/>
            <person name="Saxena R.K."/>
            <person name="Azam S."/>
            <person name="Yu S."/>
            <person name="Sharpe A.G."/>
            <person name="Cannon S."/>
            <person name="Baek J."/>
            <person name="Rosen B.D."/>
            <person name="Tar'an B."/>
            <person name="Millan T."/>
            <person name="Zhang X."/>
            <person name="Ramsay L.D."/>
            <person name="Iwata A."/>
            <person name="Wang Y."/>
            <person name="Nelson W."/>
            <person name="Farmer A.D."/>
            <person name="Gaur P.M."/>
            <person name="Soderlund C."/>
            <person name="Penmetsa R.V."/>
            <person name="Xu C."/>
            <person name="Bharti A.K."/>
            <person name="He W."/>
            <person name="Winter P."/>
            <person name="Zhao S."/>
            <person name="Hane J.K."/>
            <person name="Carrasquilla-Garcia N."/>
            <person name="Condie J.A."/>
            <person name="Upadhyaya H.D."/>
            <person name="Luo M.C."/>
            <person name="Thudi M."/>
            <person name="Gowda C.L."/>
            <person name="Singh N.P."/>
            <person name="Lichtenzveig J."/>
            <person name="Gali K.K."/>
            <person name="Rubio J."/>
            <person name="Nadarajan N."/>
            <person name="Dolezel J."/>
            <person name="Bansal K.C."/>
            <person name="Xu X."/>
            <person name="Edwards D."/>
            <person name="Zhang G."/>
            <person name="Kahl G."/>
            <person name="Gil J."/>
            <person name="Singh K.B."/>
            <person name="Datta S.K."/>
            <person name="Jackson S.A."/>
            <person name="Wang J."/>
            <person name="Cook D.R."/>
        </authorList>
    </citation>
    <scope>NUCLEOTIDE SEQUENCE [LARGE SCALE GENOMIC DNA]</scope>
    <source>
        <strain evidence="6">cv. CDC Frontier</strain>
    </source>
</reference>
<keyword evidence="2 3" id="KW-0408">Iron</keyword>
<dbReference type="InterPro" id="IPR044861">
    <property type="entry name" value="IPNS-like_FE2OG_OXY"/>
</dbReference>
<evidence type="ECO:0000256" key="4">
    <source>
        <dbReference type="SAM" id="MobiDB-lite"/>
    </source>
</evidence>
<dbReference type="RefSeq" id="XP_004499425.1">
    <property type="nucleotide sequence ID" value="XM_004499368.3"/>
</dbReference>
<dbReference type="GO" id="GO:0046872">
    <property type="term" value="F:metal ion binding"/>
    <property type="evidence" value="ECO:0007669"/>
    <property type="project" value="UniProtKB-KW"/>
</dbReference>
<dbReference type="OrthoDB" id="288590at2759"/>
<gene>
    <name evidence="7" type="primary">LOC101492878</name>
</gene>
<dbReference type="PaxDb" id="3827-XP_004499425.1"/>
<dbReference type="KEGG" id="cam:101492878"/>
<protein>
    <submittedName>
        <fullName evidence="7">Flavonol synthase/flavanone 3-hydroxylase-like</fullName>
    </submittedName>
</protein>
<sequence length="329" mass="37871">MLRGYICEEILNQEMVEPSSIPTVDLSVFLREKEDGKKKAMETITKACSEYGFFQIINHGVSLDLMKQAIELSKTFFDYSDEEKNKSSPLSNSPLPAGYGRQHMHSPDKNEYLLLFPPWSNFNVYPQNPPQFREAIEELFVQMSKIAVIMENIINDCLGLPSDFLKEFNQDRSWDLMSFKRYFPASKEENVGIAEHEDGNCLTFVVQDGVGGLQVLRNGEWIPVVPAEGTIVVNVGDVIQVLSNKKFKSATHRVVRKDEQSRYSFVLFHNLNGEKWVEPLPQFTKEIGEAPKYRGFLYKEYQQLRMRNKTHPPSQPEDVIHITHYAIDP</sequence>
<dbReference type="InterPro" id="IPR005123">
    <property type="entry name" value="Oxoglu/Fe-dep_dioxygenase_dom"/>
</dbReference>
<dbReference type="SUPFAM" id="SSF51197">
    <property type="entry name" value="Clavaminate synthase-like"/>
    <property type="match status" value="1"/>
</dbReference>
<evidence type="ECO:0000256" key="2">
    <source>
        <dbReference type="ARBA" id="ARBA00023004"/>
    </source>
</evidence>
<dbReference type="Gene3D" id="2.60.120.330">
    <property type="entry name" value="B-lactam Antibiotic, Isopenicillin N Synthase, Chain"/>
    <property type="match status" value="1"/>
</dbReference>
<accession>A0A1S2Y4W3</accession>
<evidence type="ECO:0000259" key="5">
    <source>
        <dbReference type="PROSITE" id="PS51471"/>
    </source>
</evidence>
<evidence type="ECO:0000313" key="6">
    <source>
        <dbReference type="Proteomes" id="UP000087171"/>
    </source>
</evidence>
<dbReference type="GeneID" id="101492878"/>
<dbReference type="InterPro" id="IPR027443">
    <property type="entry name" value="IPNS-like_sf"/>
</dbReference>
<feature type="region of interest" description="Disordered" evidence="4">
    <location>
        <begin position="82"/>
        <end position="102"/>
    </location>
</feature>
<comment type="similarity">
    <text evidence="3">Belongs to the iron/ascorbate-dependent oxidoreductase family.</text>
</comment>
<keyword evidence="6" id="KW-1185">Reference proteome</keyword>
<dbReference type="GO" id="GO:0016491">
    <property type="term" value="F:oxidoreductase activity"/>
    <property type="evidence" value="ECO:0007669"/>
    <property type="project" value="UniProtKB-KW"/>
</dbReference>
<dbReference type="STRING" id="3827.A0A1S2Y4W3"/>
<dbReference type="AlphaFoldDB" id="A0A1S2Y4W3"/>
<dbReference type="Pfam" id="PF03171">
    <property type="entry name" value="2OG-FeII_Oxy"/>
    <property type="match status" value="1"/>
</dbReference>
<evidence type="ECO:0000256" key="1">
    <source>
        <dbReference type="ARBA" id="ARBA00022723"/>
    </source>
</evidence>
<feature type="domain" description="Fe2OG dioxygenase" evidence="5">
    <location>
        <begin position="173"/>
        <end position="271"/>
    </location>
</feature>
<reference evidence="7" key="2">
    <citation type="submission" date="2025-08" db="UniProtKB">
        <authorList>
            <consortium name="RefSeq"/>
        </authorList>
    </citation>
    <scope>IDENTIFICATION</scope>
    <source>
        <tissue evidence="7">Etiolated seedlings</tissue>
    </source>
</reference>
<evidence type="ECO:0000313" key="7">
    <source>
        <dbReference type="RefSeq" id="XP_004499425.1"/>
    </source>
</evidence>
<evidence type="ECO:0000256" key="3">
    <source>
        <dbReference type="RuleBase" id="RU003682"/>
    </source>
</evidence>
<keyword evidence="3" id="KW-0560">Oxidoreductase</keyword>
<dbReference type="InterPro" id="IPR050231">
    <property type="entry name" value="Iron_ascorbate_oxido_reductase"/>
</dbReference>
<proteinExistence type="inferred from homology"/>
<dbReference type="eggNOG" id="KOG0143">
    <property type="taxonomic scope" value="Eukaryota"/>
</dbReference>
<dbReference type="Pfam" id="PF14226">
    <property type="entry name" value="DIOX_N"/>
    <property type="match status" value="1"/>
</dbReference>
<dbReference type="PANTHER" id="PTHR47990">
    <property type="entry name" value="2-OXOGLUTARATE (2OG) AND FE(II)-DEPENDENT OXYGENASE SUPERFAMILY PROTEIN-RELATED"/>
    <property type="match status" value="1"/>
</dbReference>
<keyword evidence="1 3" id="KW-0479">Metal-binding</keyword>
<organism evidence="6 7">
    <name type="scientific">Cicer arietinum</name>
    <name type="common">Chickpea</name>
    <name type="synonym">Garbanzo</name>
    <dbReference type="NCBI Taxonomy" id="3827"/>
    <lineage>
        <taxon>Eukaryota</taxon>
        <taxon>Viridiplantae</taxon>
        <taxon>Streptophyta</taxon>
        <taxon>Embryophyta</taxon>
        <taxon>Tracheophyta</taxon>
        <taxon>Spermatophyta</taxon>
        <taxon>Magnoliopsida</taxon>
        <taxon>eudicotyledons</taxon>
        <taxon>Gunneridae</taxon>
        <taxon>Pentapetalae</taxon>
        <taxon>rosids</taxon>
        <taxon>fabids</taxon>
        <taxon>Fabales</taxon>
        <taxon>Fabaceae</taxon>
        <taxon>Papilionoideae</taxon>
        <taxon>50 kb inversion clade</taxon>
        <taxon>NPAAA clade</taxon>
        <taxon>Hologalegina</taxon>
        <taxon>IRL clade</taxon>
        <taxon>Cicereae</taxon>
        <taxon>Cicer</taxon>
    </lineage>
</organism>
<dbReference type="Proteomes" id="UP000087171">
    <property type="component" value="Chromosome Ca5"/>
</dbReference>
<name>A0A1S2Y4W3_CICAR</name>
<dbReference type="PROSITE" id="PS51471">
    <property type="entry name" value="FE2OG_OXY"/>
    <property type="match status" value="1"/>
</dbReference>